<keyword evidence="2" id="KW-0472">Membrane</keyword>
<dbReference type="AlphaFoldDB" id="A0AAD6ZHX2"/>
<keyword evidence="2" id="KW-1133">Transmembrane helix</keyword>
<dbReference type="Proteomes" id="UP001218218">
    <property type="component" value="Unassembled WGS sequence"/>
</dbReference>
<sequence length="350" mass="37564">MASSPHTTTTAGLGPTTGVIYCTTYGPDFYRSFGNFPGDKGYGAAEFRERFGGGVEGACDGGSEQARPGLARPTPQISQAELDRQQARPDQYQALPVLQRQRSCPDQPPYPAQPLLQRQPSRPDQPYQAQARPQVPDGQPSLQRQPSRPDQQQPYQDLRVRQPQPSCPTLASDIALSPPMADNYQYTPMQSVTPALMQASSAPSSSLSAASESQYSQSQYSLSAPIHPYADTMLIRGNSDDELDKTDVFWRHFNASAVQQQLPDAEKSSWLEKTQGKRSQHSRILWVVGIILCSYLAAGGIGIGVFLSFHNSSDATQPSTFGGPQDATSTGAKAATIGGGSGSAVVVAVD</sequence>
<evidence type="ECO:0000313" key="3">
    <source>
        <dbReference type="EMBL" id="KAJ7323217.1"/>
    </source>
</evidence>
<reference evidence="3" key="1">
    <citation type="submission" date="2023-03" db="EMBL/GenBank/DDBJ databases">
        <title>Massive genome expansion in bonnet fungi (Mycena s.s.) driven by repeated elements and novel gene families across ecological guilds.</title>
        <authorList>
            <consortium name="Lawrence Berkeley National Laboratory"/>
            <person name="Harder C.B."/>
            <person name="Miyauchi S."/>
            <person name="Viragh M."/>
            <person name="Kuo A."/>
            <person name="Thoen E."/>
            <person name="Andreopoulos B."/>
            <person name="Lu D."/>
            <person name="Skrede I."/>
            <person name="Drula E."/>
            <person name="Henrissat B."/>
            <person name="Morin E."/>
            <person name="Kohler A."/>
            <person name="Barry K."/>
            <person name="LaButti K."/>
            <person name="Morin E."/>
            <person name="Salamov A."/>
            <person name="Lipzen A."/>
            <person name="Mereny Z."/>
            <person name="Hegedus B."/>
            <person name="Baldrian P."/>
            <person name="Stursova M."/>
            <person name="Weitz H."/>
            <person name="Taylor A."/>
            <person name="Grigoriev I.V."/>
            <person name="Nagy L.G."/>
            <person name="Martin F."/>
            <person name="Kauserud H."/>
        </authorList>
    </citation>
    <scope>NUCLEOTIDE SEQUENCE</scope>
    <source>
        <strain evidence="3">CBHHK002</strain>
    </source>
</reference>
<evidence type="ECO:0000313" key="4">
    <source>
        <dbReference type="Proteomes" id="UP001218218"/>
    </source>
</evidence>
<feature type="transmembrane region" description="Helical" evidence="2">
    <location>
        <begin position="284"/>
        <end position="309"/>
    </location>
</feature>
<accession>A0AAD6ZHX2</accession>
<comment type="caution">
    <text evidence="3">The sequence shown here is derived from an EMBL/GenBank/DDBJ whole genome shotgun (WGS) entry which is preliminary data.</text>
</comment>
<evidence type="ECO:0000256" key="2">
    <source>
        <dbReference type="SAM" id="Phobius"/>
    </source>
</evidence>
<feature type="region of interest" description="Disordered" evidence="1">
    <location>
        <begin position="100"/>
        <end position="176"/>
    </location>
</feature>
<protein>
    <recommendedName>
        <fullName evidence="5">Transmembrane protein</fullName>
    </recommendedName>
</protein>
<evidence type="ECO:0000256" key="1">
    <source>
        <dbReference type="SAM" id="MobiDB-lite"/>
    </source>
</evidence>
<name>A0AAD6ZHX2_9AGAR</name>
<proteinExistence type="predicted"/>
<dbReference type="EMBL" id="JARIHO010000047">
    <property type="protein sequence ID" value="KAJ7323217.1"/>
    <property type="molecule type" value="Genomic_DNA"/>
</dbReference>
<feature type="compositionally biased region" description="Low complexity" evidence="1">
    <location>
        <begin position="139"/>
        <end position="157"/>
    </location>
</feature>
<gene>
    <name evidence="3" type="ORF">DFH08DRAFT_1085447</name>
</gene>
<feature type="region of interest" description="Disordered" evidence="1">
    <location>
        <begin position="52"/>
        <end position="88"/>
    </location>
</feature>
<evidence type="ECO:0008006" key="5">
    <source>
        <dbReference type="Google" id="ProtNLM"/>
    </source>
</evidence>
<keyword evidence="2" id="KW-0812">Transmembrane</keyword>
<keyword evidence="4" id="KW-1185">Reference proteome</keyword>
<organism evidence="3 4">
    <name type="scientific">Mycena albidolilacea</name>
    <dbReference type="NCBI Taxonomy" id="1033008"/>
    <lineage>
        <taxon>Eukaryota</taxon>
        <taxon>Fungi</taxon>
        <taxon>Dikarya</taxon>
        <taxon>Basidiomycota</taxon>
        <taxon>Agaricomycotina</taxon>
        <taxon>Agaricomycetes</taxon>
        <taxon>Agaricomycetidae</taxon>
        <taxon>Agaricales</taxon>
        <taxon>Marasmiineae</taxon>
        <taxon>Mycenaceae</taxon>
        <taxon>Mycena</taxon>
    </lineage>
</organism>